<feature type="region of interest" description="Disordered" evidence="1">
    <location>
        <begin position="1"/>
        <end position="23"/>
    </location>
</feature>
<keyword evidence="3" id="KW-1185">Reference proteome</keyword>
<dbReference type="Proteomes" id="UP000749646">
    <property type="component" value="Unassembled WGS sequence"/>
</dbReference>
<dbReference type="AlphaFoldDB" id="A0A9P6MAJ6"/>
<proteinExistence type="predicted"/>
<comment type="caution">
    <text evidence="2">The sequence shown here is derived from an EMBL/GenBank/DDBJ whole genome shotgun (WGS) entry which is preliminary data.</text>
</comment>
<reference evidence="2" key="1">
    <citation type="journal article" date="2020" name="Fungal Divers.">
        <title>Resolving the Mortierellaceae phylogeny through synthesis of multi-gene phylogenetics and phylogenomics.</title>
        <authorList>
            <person name="Vandepol N."/>
            <person name="Liber J."/>
            <person name="Desiro A."/>
            <person name="Na H."/>
            <person name="Kennedy M."/>
            <person name="Barry K."/>
            <person name="Grigoriev I.V."/>
            <person name="Miller A.N."/>
            <person name="O'Donnell K."/>
            <person name="Stajich J.E."/>
            <person name="Bonito G."/>
        </authorList>
    </citation>
    <scope>NUCLEOTIDE SEQUENCE</scope>
    <source>
        <strain evidence="2">MES-2147</strain>
    </source>
</reference>
<evidence type="ECO:0000313" key="2">
    <source>
        <dbReference type="EMBL" id="KAF9985171.1"/>
    </source>
</evidence>
<sequence>MNHGSEDDMIDDSSSDSGVLSPENGLKLAMSHLENARKAADSDLALMLCNEARVALSRIERFTLEALLRTDINQDQTLCGEAAYVVSELDKMFTTLESQDKTQASYRKTETVE</sequence>
<dbReference type="OrthoDB" id="2445729at2759"/>
<protein>
    <submittedName>
        <fullName evidence="2">Uncharacterized protein</fullName>
    </submittedName>
</protein>
<evidence type="ECO:0000256" key="1">
    <source>
        <dbReference type="SAM" id="MobiDB-lite"/>
    </source>
</evidence>
<name>A0A9P6MAJ6_9FUNG</name>
<evidence type="ECO:0000313" key="3">
    <source>
        <dbReference type="Proteomes" id="UP000749646"/>
    </source>
</evidence>
<dbReference type="EMBL" id="JAAAHW010003318">
    <property type="protein sequence ID" value="KAF9985171.1"/>
    <property type="molecule type" value="Genomic_DNA"/>
</dbReference>
<accession>A0A9P6MAJ6</accession>
<gene>
    <name evidence="2" type="ORF">BGZ65_011527</name>
</gene>
<organism evidence="2 3">
    <name type="scientific">Modicella reniformis</name>
    <dbReference type="NCBI Taxonomy" id="1440133"/>
    <lineage>
        <taxon>Eukaryota</taxon>
        <taxon>Fungi</taxon>
        <taxon>Fungi incertae sedis</taxon>
        <taxon>Mucoromycota</taxon>
        <taxon>Mortierellomycotina</taxon>
        <taxon>Mortierellomycetes</taxon>
        <taxon>Mortierellales</taxon>
        <taxon>Mortierellaceae</taxon>
        <taxon>Modicella</taxon>
    </lineage>
</organism>